<evidence type="ECO:0000313" key="4">
    <source>
        <dbReference type="Proteomes" id="UP000236621"/>
    </source>
</evidence>
<dbReference type="AlphaFoldDB" id="A0A2K3QQ51"/>
<feature type="transmembrane region" description="Helical" evidence="2">
    <location>
        <begin position="128"/>
        <end position="152"/>
    </location>
</feature>
<name>A0A2K3QQ51_9HYPO</name>
<keyword evidence="2" id="KW-0472">Membrane</keyword>
<dbReference type="EMBL" id="NRSZ01000076">
    <property type="protein sequence ID" value="PNY29666.1"/>
    <property type="molecule type" value="Genomic_DNA"/>
</dbReference>
<evidence type="ECO:0000313" key="3">
    <source>
        <dbReference type="EMBL" id="PNY29666.1"/>
    </source>
</evidence>
<sequence length="206" mass="22791">MFFAIIFVCTRISQITTLIPVMGMLAWFINVFVANNALTPDSILILFITSVLALAWAVFTLFSYHRSSANALFVAVIDMAIFGTLIAAVYQLRGIDGADCTDGTSLSRVWTARVVVPDLGWSVVKPCAMLKACWAFSIMNVVFFFTTAVAAFNHGGRFVVDDGRLRAPSTTYHHSSRHSHRHRSHSGGSRHGTNRSPHSHSRRVYV</sequence>
<keyword evidence="4" id="KW-1185">Reference proteome</keyword>
<protein>
    <recommendedName>
        <fullName evidence="5">MARVEL domain-containing protein</fullName>
    </recommendedName>
</protein>
<evidence type="ECO:0000256" key="2">
    <source>
        <dbReference type="SAM" id="Phobius"/>
    </source>
</evidence>
<dbReference type="Proteomes" id="UP000236621">
    <property type="component" value="Unassembled WGS sequence"/>
</dbReference>
<evidence type="ECO:0000256" key="1">
    <source>
        <dbReference type="SAM" id="MobiDB-lite"/>
    </source>
</evidence>
<reference evidence="3 4" key="1">
    <citation type="submission" date="2017-08" db="EMBL/GenBank/DDBJ databases">
        <title>Harnessing the power of phylogenomics to disentangle the directionality and signatures of interkingdom host jumping in the parasitic fungal genus Tolypocladium.</title>
        <authorList>
            <person name="Quandt C.A."/>
            <person name="Patterson W."/>
            <person name="Spatafora J.W."/>
        </authorList>
    </citation>
    <scope>NUCLEOTIDE SEQUENCE [LARGE SCALE GENOMIC DNA]</scope>
    <source>
        <strain evidence="3 4">CBS 113982</strain>
    </source>
</reference>
<keyword evidence="2" id="KW-0812">Transmembrane</keyword>
<dbReference type="STRING" id="45235.A0A2K3QQ51"/>
<keyword evidence="2" id="KW-1133">Transmembrane helix</keyword>
<feature type="region of interest" description="Disordered" evidence="1">
    <location>
        <begin position="169"/>
        <end position="206"/>
    </location>
</feature>
<feature type="compositionally biased region" description="Basic residues" evidence="1">
    <location>
        <begin position="197"/>
        <end position="206"/>
    </location>
</feature>
<accession>A0A2K3QQ51</accession>
<feature type="transmembrane region" description="Helical" evidence="2">
    <location>
        <begin position="71"/>
        <end position="92"/>
    </location>
</feature>
<organism evidence="3 4">
    <name type="scientific">Tolypocladium capitatum</name>
    <dbReference type="NCBI Taxonomy" id="45235"/>
    <lineage>
        <taxon>Eukaryota</taxon>
        <taxon>Fungi</taxon>
        <taxon>Dikarya</taxon>
        <taxon>Ascomycota</taxon>
        <taxon>Pezizomycotina</taxon>
        <taxon>Sordariomycetes</taxon>
        <taxon>Hypocreomycetidae</taxon>
        <taxon>Hypocreales</taxon>
        <taxon>Ophiocordycipitaceae</taxon>
        <taxon>Tolypocladium</taxon>
    </lineage>
</organism>
<gene>
    <name evidence="3" type="ORF">TCAP_00417</name>
</gene>
<feature type="transmembrane region" description="Helical" evidence="2">
    <location>
        <begin position="12"/>
        <end position="31"/>
    </location>
</feature>
<comment type="caution">
    <text evidence="3">The sequence shown here is derived from an EMBL/GenBank/DDBJ whole genome shotgun (WGS) entry which is preliminary data.</text>
</comment>
<feature type="transmembrane region" description="Helical" evidence="2">
    <location>
        <begin position="43"/>
        <end position="64"/>
    </location>
</feature>
<evidence type="ECO:0008006" key="5">
    <source>
        <dbReference type="Google" id="ProtNLM"/>
    </source>
</evidence>
<proteinExistence type="predicted"/>
<dbReference type="OrthoDB" id="4918558at2759"/>
<feature type="compositionally biased region" description="Basic residues" evidence="1">
    <location>
        <begin position="174"/>
        <end position="185"/>
    </location>
</feature>